<dbReference type="STRING" id="435.A0U92_03180"/>
<keyword evidence="1" id="KW-0560">Oxidoreductase</keyword>
<dbReference type="GO" id="GO:0006208">
    <property type="term" value="P:pyrimidine nucleobase catabolic process"/>
    <property type="evidence" value="ECO:0007669"/>
    <property type="project" value="TreeGrafter"/>
</dbReference>
<sequence length="186" mass="19545">MQPDGIAVDGQSSVPAELFREAMSRLGAPVTVVATDGPAGRQGLTVSAMTSVSDTPPTVLVCLNRGNRSHEAFQRNGVVGISVLGRGHDDVAGVFASSRRTPEEKFASAVWRVGKTGAPLLDDAAVTLDCVIEDIRRSGTHDVLFCAVRDIVISDAIAAGLAWCGRAFHHLPFAPLTASLKVRDTV</sequence>
<name>A0A1U9KDP9_ACEAC</name>
<organism evidence="3 4">
    <name type="scientific">Acetobacter aceti</name>
    <dbReference type="NCBI Taxonomy" id="435"/>
    <lineage>
        <taxon>Bacteria</taxon>
        <taxon>Pseudomonadati</taxon>
        <taxon>Pseudomonadota</taxon>
        <taxon>Alphaproteobacteria</taxon>
        <taxon>Acetobacterales</taxon>
        <taxon>Acetobacteraceae</taxon>
        <taxon>Acetobacter</taxon>
        <taxon>Acetobacter subgen. Acetobacter</taxon>
    </lineage>
</organism>
<evidence type="ECO:0000256" key="1">
    <source>
        <dbReference type="ARBA" id="ARBA00023002"/>
    </source>
</evidence>
<proteinExistence type="predicted"/>
<dbReference type="InterPro" id="IPR002563">
    <property type="entry name" value="Flavin_Rdtase-like_dom"/>
</dbReference>
<protein>
    <submittedName>
        <fullName evidence="3">Flavin reductase</fullName>
    </submittedName>
</protein>
<dbReference type="OrthoDB" id="9789254at2"/>
<evidence type="ECO:0000259" key="2">
    <source>
        <dbReference type="SMART" id="SM00903"/>
    </source>
</evidence>
<dbReference type="AlphaFoldDB" id="A0A1U9KDP9"/>
<dbReference type="RefSeq" id="WP_077811970.1">
    <property type="nucleotide sequence ID" value="NZ_CP014692.1"/>
</dbReference>
<dbReference type="KEGG" id="aace:A0U92_03180"/>
<dbReference type="InterPro" id="IPR050268">
    <property type="entry name" value="NADH-dep_flavin_reductase"/>
</dbReference>
<dbReference type="EMBL" id="CP014692">
    <property type="protein sequence ID" value="AQS83934.1"/>
    <property type="molecule type" value="Genomic_DNA"/>
</dbReference>
<gene>
    <name evidence="3" type="ORF">A0U92_03180</name>
</gene>
<dbReference type="Gene3D" id="2.30.110.10">
    <property type="entry name" value="Electron Transport, Fmn-binding Protein, Chain A"/>
    <property type="match status" value="1"/>
</dbReference>
<reference evidence="3 4" key="1">
    <citation type="submission" date="2016-03" db="EMBL/GenBank/DDBJ databases">
        <title>Acetic acid bacteria sequencing.</title>
        <authorList>
            <person name="Brandt J."/>
            <person name="Jakob F."/>
            <person name="Vogel R.F."/>
        </authorList>
    </citation>
    <scope>NUCLEOTIDE SEQUENCE [LARGE SCALE GENOMIC DNA]</scope>
    <source>
        <strain evidence="3 4">TMW2.1153</strain>
    </source>
</reference>
<accession>A0A1U9KDP9</accession>
<dbReference type="GO" id="GO:0042602">
    <property type="term" value="F:riboflavin reductase (NADPH) activity"/>
    <property type="evidence" value="ECO:0007669"/>
    <property type="project" value="TreeGrafter"/>
</dbReference>
<dbReference type="eggNOG" id="COG1853">
    <property type="taxonomic scope" value="Bacteria"/>
</dbReference>
<dbReference type="Proteomes" id="UP000188937">
    <property type="component" value="Chromosome"/>
</dbReference>
<dbReference type="Pfam" id="PF01613">
    <property type="entry name" value="Flavin_Reduct"/>
    <property type="match status" value="1"/>
</dbReference>
<feature type="domain" description="Flavin reductase like" evidence="2">
    <location>
        <begin position="23"/>
        <end position="170"/>
    </location>
</feature>
<keyword evidence="4" id="KW-1185">Reference proteome</keyword>
<dbReference type="InterPro" id="IPR012349">
    <property type="entry name" value="Split_barrel_FMN-bd"/>
</dbReference>
<evidence type="ECO:0000313" key="4">
    <source>
        <dbReference type="Proteomes" id="UP000188937"/>
    </source>
</evidence>
<dbReference type="PANTHER" id="PTHR30466:SF1">
    <property type="entry name" value="FMN REDUCTASE (NADH) RUTF"/>
    <property type="match status" value="1"/>
</dbReference>
<dbReference type="PANTHER" id="PTHR30466">
    <property type="entry name" value="FLAVIN REDUCTASE"/>
    <property type="match status" value="1"/>
</dbReference>
<evidence type="ECO:0000313" key="3">
    <source>
        <dbReference type="EMBL" id="AQS83934.1"/>
    </source>
</evidence>
<dbReference type="SUPFAM" id="SSF50475">
    <property type="entry name" value="FMN-binding split barrel"/>
    <property type="match status" value="1"/>
</dbReference>
<dbReference type="SMART" id="SM00903">
    <property type="entry name" value="Flavin_Reduct"/>
    <property type="match status" value="1"/>
</dbReference>
<dbReference type="GO" id="GO:0010181">
    <property type="term" value="F:FMN binding"/>
    <property type="evidence" value="ECO:0007669"/>
    <property type="project" value="InterPro"/>
</dbReference>